<sequence>MAFFPCSGPEQSDLLRGYLISDCLRQMGWASIVVPMQLTLQQRKRIMQAFQPDIVVLRTCRHALNRVEHFPGCKVVLDLDDADFFHPPMRDAITQTARDADGVICGSRFVRDWAAQHNPDTTVIWTGTPISDGPWPDHGDRERIVTWAQSDPLIYNHEFDFIEEVVLALAARGTQFRFRFYGWNFPEDHPKLARLREAGVELELIPSLAYEKFLGSLRDVAVGLSPVHPDSDFSKGKSFGKILAYIDAKVPVICSDAVDHALFFTSESGIVSNDPEVWVDRIAALLDDPACRQTMADNAHDDFRERLSVETAARLSAAYLERVAHV</sequence>
<accession>A0ABV7TE19</accession>
<dbReference type="Proteomes" id="UP001595629">
    <property type="component" value="Unassembled WGS sequence"/>
</dbReference>
<keyword evidence="2" id="KW-1185">Reference proteome</keyword>
<dbReference type="EMBL" id="JBHRXI010000004">
    <property type="protein sequence ID" value="MFC3613037.1"/>
    <property type="molecule type" value="Genomic_DNA"/>
</dbReference>
<evidence type="ECO:0000313" key="1">
    <source>
        <dbReference type="EMBL" id="MFC3613037.1"/>
    </source>
</evidence>
<evidence type="ECO:0008006" key="3">
    <source>
        <dbReference type="Google" id="ProtNLM"/>
    </source>
</evidence>
<name>A0ABV7TE19_9RHOB</name>
<proteinExistence type="predicted"/>
<protein>
    <recommendedName>
        <fullName evidence="3">Glycosyl transferases group 1</fullName>
    </recommendedName>
</protein>
<organism evidence="1 2">
    <name type="scientific">Lutimaribacter marinistellae</name>
    <dbReference type="NCBI Taxonomy" id="1820329"/>
    <lineage>
        <taxon>Bacteria</taxon>
        <taxon>Pseudomonadati</taxon>
        <taxon>Pseudomonadota</taxon>
        <taxon>Alphaproteobacteria</taxon>
        <taxon>Rhodobacterales</taxon>
        <taxon>Roseobacteraceae</taxon>
        <taxon>Lutimaribacter</taxon>
    </lineage>
</organism>
<evidence type="ECO:0000313" key="2">
    <source>
        <dbReference type="Proteomes" id="UP001595629"/>
    </source>
</evidence>
<dbReference type="Gene3D" id="3.40.50.2000">
    <property type="entry name" value="Glycogen Phosphorylase B"/>
    <property type="match status" value="1"/>
</dbReference>
<reference evidence="2" key="1">
    <citation type="journal article" date="2019" name="Int. J. Syst. Evol. Microbiol.">
        <title>The Global Catalogue of Microorganisms (GCM) 10K type strain sequencing project: providing services to taxonomists for standard genome sequencing and annotation.</title>
        <authorList>
            <consortium name="The Broad Institute Genomics Platform"/>
            <consortium name="The Broad Institute Genome Sequencing Center for Infectious Disease"/>
            <person name="Wu L."/>
            <person name="Ma J."/>
        </authorList>
    </citation>
    <scope>NUCLEOTIDE SEQUENCE [LARGE SCALE GENOMIC DNA]</scope>
    <source>
        <strain evidence="2">KCTC 42911</strain>
    </source>
</reference>
<dbReference type="RefSeq" id="WP_386734216.1">
    <property type="nucleotide sequence ID" value="NZ_JBHRXI010000004.1"/>
</dbReference>
<comment type="caution">
    <text evidence="1">The sequence shown here is derived from an EMBL/GenBank/DDBJ whole genome shotgun (WGS) entry which is preliminary data.</text>
</comment>
<gene>
    <name evidence="1" type="ORF">ACFORG_04630</name>
</gene>
<dbReference type="SUPFAM" id="SSF53756">
    <property type="entry name" value="UDP-Glycosyltransferase/glycogen phosphorylase"/>
    <property type="match status" value="1"/>
</dbReference>